<dbReference type="InterPro" id="IPR000700">
    <property type="entry name" value="PAS-assoc_C"/>
</dbReference>
<dbReference type="SUPFAM" id="SSF55073">
    <property type="entry name" value="Nucleotide cyclase"/>
    <property type="match status" value="1"/>
</dbReference>
<evidence type="ECO:0000259" key="5">
    <source>
        <dbReference type="PROSITE" id="PS50887"/>
    </source>
</evidence>
<feature type="domain" description="PAC" evidence="3">
    <location>
        <begin position="224"/>
        <end position="277"/>
    </location>
</feature>
<dbReference type="Proteomes" id="UP000253987">
    <property type="component" value="Unassembled WGS sequence"/>
</dbReference>
<proteinExistence type="predicted"/>
<dbReference type="CDD" id="cd01948">
    <property type="entry name" value="EAL"/>
    <property type="match status" value="1"/>
</dbReference>
<comment type="caution">
    <text evidence="6">The sequence shown here is derived from an EMBL/GenBank/DDBJ whole genome shotgun (WGS) entry which is preliminary data.</text>
</comment>
<dbReference type="AlphaFoldDB" id="A0A2V3ZLJ4"/>
<dbReference type="PROSITE" id="PS50883">
    <property type="entry name" value="EAL"/>
    <property type="match status" value="1"/>
</dbReference>
<dbReference type="Pfam" id="PF00990">
    <property type="entry name" value="GGDEF"/>
    <property type="match status" value="1"/>
</dbReference>
<dbReference type="InterPro" id="IPR000160">
    <property type="entry name" value="GGDEF_dom"/>
</dbReference>
<feature type="domain" description="EAL" evidence="4">
    <location>
        <begin position="453"/>
        <end position="712"/>
    </location>
</feature>
<organism evidence="6 7">
    <name type="scientific">Marinobacter vulgaris</name>
    <dbReference type="NCBI Taxonomy" id="1928331"/>
    <lineage>
        <taxon>Bacteria</taxon>
        <taxon>Pseudomonadati</taxon>
        <taxon>Pseudomonadota</taxon>
        <taxon>Gammaproteobacteria</taxon>
        <taxon>Pseudomonadales</taxon>
        <taxon>Marinobacteraceae</taxon>
        <taxon>Marinobacter</taxon>
    </lineage>
</organism>
<evidence type="ECO:0000313" key="7">
    <source>
        <dbReference type="Proteomes" id="UP000253987"/>
    </source>
</evidence>
<evidence type="ECO:0000313" key="6">
    <source>
        <dbReference type="EMBL" id="PXX91795.1"/>
    </source>
</evidence>
<dbReference type="OrthoDB" id="9816034at2"/>
<dbReference type="SMART" id="SM00091">
    <property type="entry name" value="PAS"/>
    <property type="match status" value="2"/>
</dbReference>
<dbReference type="Pfam" id="PF00989">
    <property type="entry name" value="PAS"/>
    <property type="match status" value="1"/>
</dbReference>
<evidence type="ECO:0000259" key="3">
    <source>
        <dbReference type="PROSITE" id="PS50113"/>
    </source>
</evidence>
<dbReference type="GO" id="GO:0006355">
    <property type="term" value="P:regulation of DNA-templated transcription"/>
    <property type="evidence" value="ECO:0007669"/>
    <property type="project" value="InterPro"/>
</dbReference>
<dbReference type="InterPro" id="IPR035965">
    <property type="entry name" value="PAS-like_dom_sf"/>
</dbReference>
<reference evidence="6 7" key="2">
    <citation type="submission" date="2018-06" db="EMBL/GenBank/DDBJ databases">
        <title>Marinobactersediminissp. nov, a moderately halophilic bacterium isolated from marine solar saltern.</title>
        <authorList>
            <person name="Zhang Y."/>
        </authorList>
    </citation>
    <scope>NUCLEOTIDE SEQUENCE [LARGE SCALE GENOMIC DNA]</scope>
    <source>
        <strain evidence="6 7">F01</strain>
    </source>
</reference>
<dbReference type="GO" id="GO:0003824">
    <property type="term" value="F:catalytic activity"/>
    <property type="evidence" value="ECO:0007669"/>
    <property type="project" value="UniProtKB-ARBA"/>
</dbReference>
<dbReference type="PROSITE" id="PS50113">
    <property type="entry name" value="PAC"/>
    <property type="match status" value="1"/>
</dbReference>
<comment type="cofactor">
    <cofactor evidence="1">
        <name>Mg(2+)</name>
        <dbReference type="ChEBI" id="CHEBI:18420"/>
    </cofactor>
</comment>
<dbReference type="SMART" id="SM00267">
    <property type="entry name" value="GGDEF"/>
    <property type="match status" value="1"/>
</dbReference>
<dbReference type="PROSITE" id="PS50112">
    <property type="entry name" value="PAS"/>
    <property type="match status" value="1"/>
</dbReference>
<dbReference type="CDD" id="cd01949">
    <property type="entry name" value="GGDEF"/>
    <property type="match status" value="1"/>
</dbReference>
<dbReference type="CDD" id="cd00130">
    <property type="entry name" value="PAS"/>
    <property type="match status" value="1"/>
</dbReference>
<dbReference type="SUPFAM" id="SSF55785">
    <property type="entry name" value="PYP-like sensor domain (PAS domain)"/>
    <property type="match status" value="1"/>
</dbReference>
<dbReference type="EMBL" id="QFWX01000003">
    <property type="protein sequence ID" value="PXX91795.1"/>
    <property type="molecule type" value="Genomic_DNA"/>
</dbReference>
<dbReference type="Pfam" id="PF00563">
    <property type="entry name" value="EAL"/>
    <property type="match status" value="1"/>
</dbReference>
<dbReference type="InterPro" id="IPR035919">
    <property type="entry name" value="EAL_sf"/>
</dbReference>
<protein>
    <recommendedName>
        <fullName evidence="8">GGDEF domain-containing protein</fullName>
    </recommendedName>
</protein>
<accession>A0A2V3ZLJ4</accession>
<dbReference type="SUPFAM" id="SSF141868">
    <property type="entry name" value="EAL domain-like"/>
    <property type="match status" value="1"/>
</dbReference>
<evidence type="ECO:0008006" key="8">
    <source>
        <dbReference type="Google" id="ProtNLM"/>
    </source>
</evidence>
<dbReference type="InterPro" id="IPR013767">
    <property type="entry name" value="PAS_fold"/>
</dbReference>
<evidence type="ECO:0000259" key="4">
    <source>
        <dbReference type="PROSITE" id="PS50883"/>
    </source>
</evidence>
<dbReference type="InterPro" id="IPR029787">
    <property type="entry name" value="Nucleotide_cyclase"/>
</dbReference>
<reference evidence="7" key="1">
    <citation type="submission" date="2018-05" db="EMBL/GenBank/DDBJ databases">
        <authorList>
            <person name="Lu D."/>
        </authorList>
    </citation>
    <scope>NUCLEOTIDE SEQUENCE [LARGE SCALE GENOMIC DNA]</scope>
    <source>
        <strain evidence="7">F01</strain>
    </source>
</reference>
<dbReference type="PROSITE" id="PS50887">
    <property type="entry name" value="GGDEF"/>
    <property type="match status" value="1"/>
</dbReference>
<evidence type="ECO:0000259" key="2">
    <source>
        <dbReference type="PROSITE" id="PS50112"/>
    </source>
</evidence>
<dbReference type="FunFam" id="3.30.70.270:FF:000001">
    <property type="entry name" value="Diguanylate cyclase domain protein"/>
    <property type="match status" value="1"/>
</dbReference>
<dbReference type="InterPro" id="IPR043128">
    <property type="entry name" value="Rev_trsase/Diguanyl_cyclase"/>
</dbReference>
<dbReference type="NCBIfam" id="TIGR00254">
    <property type="entry name" value="GGDEF"/>
    <property type="match status" value="1"/>
</dbReference>
<gene>
    <name evidence="6" type="ORF">DIT71_08005</name>
</gene>
<name>A0A2V3ZLJ4_9GAMM</name>
<dbReference type="InterPro" id="IPR001633">
    <property type="entry name" value="EAL_dom"/>
</dbReference>
<dbReference type="SMART" id="SM00052">
    <property type="entry name" value="EAL"/>
    <property type="match status" value="1"/>
</dbReference>
<dbReference type="Gene3D" id="3.30.450.20">
    <property type="entry name" value="PAS domain"/>
    <property type="match status" value="1"/>
</dbReference>
<evidence type="ECO:0000256" key="1">
    <source>
        <dbReference type="ARBA" id="ARBA00001946"/>
    </source>
</evidence>
<feature type="domain" description="PAS" evidence="2">
    <location>
        <begin position="147"/>
        <end position="220"/>
    </location>
</feature>
<dbReference type="InterPro" id="IPR052155">
    <property type="entry name" value="Biofilm_reg_signaling"/>
</dbReference>
<dbReference type="Gene3D" id="3.30.70.270">
    <property type="match status" value="1"/>
</dbReference>
<keyword evidence="7" id="KW-1185">Reference proteome</keyword>
<sequence>MTLMPESDMDDKSLENLLPEPLLLLSSEGRVLDMNQAARKAFGGLDNGSKLHDLVNEPAKLEASIRLWVRSGEFLRGLVVVTSVAGERYITYGARLWVDRSSPAQVIVRCYVESAANRRFVEITRRVNALNREIACRQQAENQLFAEKELAQVTLNSIGDGVITTDIEGRVNYLNPVAEALTGWSADEARGLQLIEVFRLFNEQTREPVENPLGHVLVHGNTVGLANHTMLRHRDGTEFAIEDSAAPIRDREGRLIGGVMVFHDVTHARRLAAKVSYQASHDGLTGLLNRRAFEQRLHSLLDAPVGVDGSHSLMFLDLDQFKVVNDTCGHLAGDALLRMLGPVLQKHLRQSDLLARLGGDEFGVLLQDCSVSAATRIARALKEELENLNFTWEGKPFRVGLSIGQVNFTDNSWSLADLLSAADNACYLAKENGRNRIHLYSMDDQALAHRFRQTQWVGRIRDAFEENRFCLHSQTIVTTASASSARPDQEGGHFELLLRLLDTDGKLVEPMAFIPAAERYSLMVSIDQWVLETAFAKLARAGSNCVSTCSINLSGASLGDEGFLTFIYSCFERFAVSPRVICFEITETEAIANLSKARHIIQTLKALGCRFSLDDFGSGMSSFGYLKNLPVDYLKIDGTFIKNLASDPIDRAMVAAINNIGHVMGLKTIAEFVESASVLQELGELGVDYVQGYGIARPEPLETYLANLKKGDYHQPQPGLH</sequence>
<dbReference type="Gene3D" id="3.20.20.450">
    <property type="entry name" value="EAL domain"/>
    <property type="match status" value="1"/>
</dbReference>
<dbReference type="PANTHER" id="PTHR44757:SF4">
    <property type="entry name" value="DIGUANYLATE CYCLASE DGCE-RELATED"/>
    <property type="match status" value="1"/>
</dbReference>
<dbReference type="InterPro" id="IPR000014">
    <property type="entry name" value="PAS"/>
</dbReference>
<dbReference type="PANTHER" id="PTHR44757">
    <property type="entry name" value="DIGUANYLATE CYCLASE DGCP"/>
    <property type="match status" value="1"/>
</dbReference>
<feature type="domain" description="GGDEF" evidence="5">
    <location>
        <begin position="309"/>
        <end position="442"/>
    </location>
</feature>
<dbReference type="NCBIfam" id="TIGR00229">
    <property type="entry name" value="sensory_box"/>
    <property type="match status" value="1"/>
</dbReference>